<name>A0A850NNK5_9PROT</name>
<evidence type="ECO:0000313" key="11">
    <source>
        <dbReference type="Proteomes" id="UP000565205"/>
    </source>
</evidence>
<accession>A0A850NNK5</accession>
<organism evidence="9 11">
    <name type="scientific">Endobacter medicaginis</name>
    <dbReference type="NCBI Taxonomy" id="1181271"/>
    <lineage>
        <taxon>Bacteria</taxon>
        <taxon>Pseudomonadati</taxon>
        <taxon>Pseudomonadota</taxon>
        <taxon>Alphaproteobacteria</taxon>
        <taxon>Acetobacterales</taxon>
        <taxon>Acetobacteraceae</taxon>
        <taxon>Endobacter</taxon>
    </lineage>
</organism>
<dbReference type="EMBL" id="JABXXQ010000090">
    <property type="protein sequence ID" value="NVN29979.1"/>
    <property type="molecule type" value="Genomic_DNA"/>
</dbReference>
<dbReference type="Proteomes" id="UP000557688">
    <property type="component" value="Unassembled WGS sequence"/>
</dbReference>
<dbReference type="AlphaFoldDB" id="A0A850NNK5"/>
<sequence length="143" mass="15594">MAVNVPSDGDADDDTVVSTINTTPLVDVMLVLLIIFLITIPVVTHTVPVKLPTVANQASQTKPKDITIAINKDGDVFWDTTLMKDNAELLDRLHKAAVTVPQPAVHIRGDMAARYEYVGKVVYDLQRSGIAKVGFITERPTNN</sequence>
<protein>
    <submittedName>
        <fullName evidence="8">Biopolymer transport protein ExbD</fullName>
    </submittedName>
    <submittedName>
        <fullName evidence="9">Biopolymer transporter ExbD</fullName>
    </submittedName>
</protein>
<comment type="similarity">
    <text evidence="2 7">Belongs to the ExbD/TolR family.</text>
</comment>
<proteinExistence type="inferred from homology"/>
<dbReference type="PANTHER" id="PTHR30558:SF7">
    <property type="entry name" value="TOL-PAL SYSTEM PROTEIN TOLR"/>
    <property type="match status" value="1"/>
</dbReference>
<dbReference type="InterPro" id="IPR003400">
    <property type="entry name" value="ExbD"/>
</dbReference>
<keyword evidence="6" id="KW-0472">Membrane</keyword>
<dbReference type="PANTHER" id="PTHR30558">
    <property type="entry name" value="EXBD MEMBRANE COMPONENT OF PMF-DRIVEN MACROMOLECULE IMPORT SYSTEM"/>
    <property type="match status" value="1"/>
</dbReference>
<reference evidence="9 11" key="1">
    <citation type="submission" date="2020-06" db="EMBL/GenBank/DDBJ databases">
        <title>Description of novel acetic acid bacteria.</title>
        <authorList>
            <person name="Sombolestani A."/>
        </authorList>
    </citation>
    <scope>NUCLEOTIDE SEQUENCE [LARGE SCALE GENOMIC DNA]</scope>
    <source>
        <strain evidence="9 11">LMG 26838</strain>
    </source>
</reference>
<keyword evidence="4 7" id="KW-0812">Transmembrane</keyword>
<comment type="caution">
    <text evidence="9">The sequence shown here is derived from an EMBL/GenBank/DDBJ whole genome shotgun (WGS) entry which is preliminary data.</text>
</comment>
<dbReference type="Pfam" id="PF02472">
    <property type="entry name" value="ExbD"/>
    <property type="match status" value="1"/>
</dbReference>
<evidence type="ECO:0000313" key="8">
    <source>
        <dbReference type="EMBL" id="MBB3173561.1"/>
    </source>
</evidence>
<dbReference type="RefSeq" id="WP_176623136.1">
    <property type="nucleotide sequence ID" value="NZ_JABXXQ010000090.1"/>
</dbReference>
<dbReference type="EMBL" id="JACHXV010000004">
    <property type="protein sequence ID" value="MBB3173561.1"/>
    <property type="molecule type" value="Genomic_DNA"/>
</dbReference>
<keyword evidence="7" id="KW-0813">Transport</keyword>
<gene>
    <name evidence="8" type="ORF">FHR90_001384</name>
    <name evidence="9" type="ORF">HUK83_06470</name>
</gene>
<comment type="subcellular location">
    <subcellularLocation>
        <location evidence="1">Cell membrane</location>
        <topology evidence="1">Single-pass membrane protein</topology>
    </subcellularLocation>
    <subcellularLocation>
        <location evidence="7">Cell membrane</location>
        <topology evidence="7">Single-pass type II membrane protein</topology>
    </subcellularLocation>
</comment>
<evidence type="ECO:0000313" key="9">
    <source>
        <dbReference type="EMBL" id="NVN29979.1"/>
    </source>
</evidence>
<evidence type="ECO:0000256" key="1">
    <source>
        <dbReference type="ARBA" id="ARBA00004162"/>
    </source>
</evidence>
<dbReference type="GO" id="GO:0005886">
    <property type="term" value="C:plasma membrane"/>
    <property type="evidence" value="ECO:0007669"/>
    <property type="project" value="UniProtKB-SubCell"/>
</dbReference>
<evidence type="ECO:0000256" key="3">
    <source>
        <dbReference type="ARBA" id="ARBA00022475"/>
    </source>
</evidence>
<evidence type="ECO:0000256" key="5">
    <source>
        <dbReference type="ARBA" id="ARBA00022989"/>
    </source>
</evidence>
<evidence type="ECO:0000256" key="7">
    <source>
        <dbReference type="RuleBase" id="RU003879"/>
    </source>
</evidence>
<keyword evidence="3" id="KW-1003">Cell membrane</keyword>
<dbReference type="GO" id="GO:0015031">
    <property type="term" value="P:protein transport"/>
    <property type="evidence" value="ECO:0007669"/>
    <property type="project" value="UniProtKB-KW"/>
</dbReference>
<dbReference type="Gene3D" id="3.30.420.270">
    <property type="match status" value="1"/>
</dbReference>
<dbReference type="Proteomes" id="UP000565205">
    <property type="component" value="Unassembled WGS sequence"/>
</dbReference>
<evidence type="ECO:0000256" key="2">
    <source>
        <dbReference type="ARBA" id="ARBA00005811"/>
    </source>
</evidence>
<evidence type="ECO:0000313" key="10">
    <source>
        <dbReference type="Proteomes" id="UP000557688"/>
    </source>
</evidence>
<evidence type="ECO:0000256" key="4">
    <source>
        <dbReference type="ARBA" id="ARBA00022692"/>
    </source>
</evidence>
<keyword evidence="5" id="KW-1133">Transmembrane helix</keyword>
<evidence type="ECO:0000256" key="6">
    <source>
        <dbReference type="ARBA" id="ARBA00023136"/>
    </source>
</evidence>
<keyword evidence="10" id="KW-1185">Reference proteome</keyword>
<dbReference type="GO" id="GO:0022857">
    <property type="term" value="F:transmembrane transporter activity"/>
    <property type="evidence" value="ECO:0007669"/>
    <property type="project" value="InterPro"/>
</dbReference>
<reference evidence="8 10" key="2">
    <citation type="submission" date="2020-08" db="EMBL/GenBank/DDBJ databases">
        <title>Genomic Encyclopedia of Type Strains, Phase III (KMG-III): the genomes of soil and plant-associated and newly described type strains.</title>
        <authorList>
            <person name="Whitman W."/>
        </authorList>
    </citation>
    <scope>NUCLEOTIDE SEQUENCE [LARGE SCALE GENOMIC DNA]</scope>
    <source>
        <strain evidence="8 10">CECT 8088</strain>
    </source>
</reference>
<keyword evidence="7" id="KW-0653">Protein transport</keyword>